<organism evidence="4 5">
    <name type="scientific">Lysobacter spongiicola DSM 21749</name>
    <dbReference type="NCBI Taxonomy" id="1122188"/>
    <lineage>
        <taxon>Bacteria</taxon>
        <taxon>Pseudomonadati</taxon>
        <taxon>Pseudomonadota</taxon>
        <taxon>Gammaproteobacteria</taxon>
        <taxon>Lysobacterales</taxon>
        <taxon>Lysobacteraceae</taxon>
        <taxon>Novilysobacter</taxon>
    </lineage>
</organism>
<dbReference type="Pfam" id="PF13511">
    <property type="entry name" value="DUF4124"/>
    <property type="match status" value="1"/>
</dbReference>
<dbReference type="EMBL" id="FUXP01000003">
    <property type="protein sequence ID" value="SJZ93838.1"/>
    <property type="molecule type" value="Genomic_DNA"/>
</dbReference>
<dbReference type="RefSeq" id="WP_234987730.1">
    <property type="nucleotide sequence ID" value="NZ_FUXP01000003.1"/>
</dbReference>
<dbReference type="STRING" id="1122188.SAMN02745674_01334"/>
<keyword evidence="5" id="KW-1185">Reference proteome</keyword>
<dbReference type="Proteomes" id="UP000190061">
    <property type="component" value="Unassembled WGS sequence"/>
</dbReference>
<feature type="compositionally biased region" description="Low complexity" evidence="1">
    <location>
        <begin position="72"/>
        <end position="87"/>
    </location>
</feature>
<evidence type="ECO:0000259" key="3">
    <source>
        <dbReference type="Pfam" id="PF13511"/>
    </source>
</evidence>
<feature type="domain" description="DUF4124" evidence="3">
    <location>
        <begin position="21"/>
        <end position="69"/>
    </location>
</feature>
<protein>
    <recommendedName>
        <fullName evidence="3">DUF4124 domain-containing protein</fullName>
    </recommendedName>
</protein>
<feature type="signal peptide" evidence="2">
    <location>
        <begin position="1"/>
        <end position="25"/>
    </location>
</feature>
<evidence type="ECO:0000256" key="1">
    <source>
        <dbReference type="SAM" id="MobiDB-lite"/>
    </source>
</evidence>
<name>A0A1T4PSG9_9GAMM</name>
<sequence length="251" mass="27019">MLRSGLSIAVLLIATLARPAAPAAAADITIYRCTGPDGAVTLSDDPCPKGQQQEARTMQRPEDPPPRPVLPAAPAAAAPETSRPTPAVPVRREVVVVHAPPPTYECTTPDGEVYTSDSPAGNPRWVPMWTLGYPVYHGPYRPRPGLPPVRPAVSGGDNGLVFDNVGRPTPRPPTGDGLRPAAPIGSNAPYGAGTWIRDQCHPIPPAEVCERLRDRSRELWRGYNSALQSEREAIITERRAIQARLDMECPE</sequence>
<evidence type="ECO:0000313" key="4">
    <source>
        <dbReference type="EMBL" id="SJZ93838.1"/>
    </source>
</evidence>
<evidence type="ECO:0000313" key="5">
    <source>
        <dbReference type="Proteomes" id="UP000190061"/>
    </source>
</evidence>
<accession>A0A1T4PSG9</accession>
<reference evidence="4 5" key="1">
    <citation type="submission" date="2017-02" db="EMBL/GenBank/DDBJ databases">
        <authorList>
            <person name="Peterson S.W."/>
        </authorList>
    </citation>
    <scope>NUCLEOTIDE SEQUENCE [LARGE SCALE GENOMIC DNA]</scope>
    <source>
        <strain evidence="4 5">DSM 21749</strain>
    </source>
</reference>
<dbReference type="InterPro" id="IPR025392">
    <property type="entry name" value="DUF4124"/>
</dbReference>
<dbReference type="AlphaFoldDB" id="A0A1T4PSG9"/>
<feature type="region of interest" description="Disordered" evidence="1">
    <location>
        <begin position="41"/>
        <end position="87"/>
    </location>
</feature>
<keyword evidence="2" id="KW-0732">Signal</keyword>
<gene>
    <name evidence="4" type="ORF">SAMN02745674_01334</name>
</gene>
<proteinExistence type="predicted"/>
<feature type="chain" id="PRO_5012730174" description="DUF4124 domain-containing protein" evidence="2">
    <location>
        <begin position="26"/>
        <end position="251"/>
    </location>
</feature>
<evidence type="ECO:0000256" key="2">
    <source>
        <dbReference type="SAM" id="SignalP"/>
    </source>
</evidence>